<organism evidence="2 3">
    <name type="scientific">Halomonas citrativorans</name>
    <dbReference type="NCBI Taxonomy" id="2742612"/>
    <lineage>
        <taxon>Bacteria</taxon>
        <taxon>Pseudomonadati</taxon>
        <taxon>Pseudomonadota</taxon>
        <taxon>Gammaproteobacteria</taxon>
        <taxon>Oceanospirillales</taxon>
        <taxon>Halomonadaceae</taxon>
        <taxon>Halomonas</taxon>
    </lineage>
</organism>
<proteinExistence type="predicted"/>
<dbReference type="OrthoDB" id="9796962at2"/>
<dbReference type="EMBL" id="FUKM01000017">
    <property type="protein sequence ID" value="SJN11081.1"/>
    <property type="molecule type" value="Genomic_DNA"/>
</dbReference>
<name>A0A1R4HU32_9GAMM</name>
<dbReference type="Proteomes" id="UP000196331">
    <property type="component" value="Unassembled WGS sequence"/>
</dbReference>
<dbReference type="InterPro" id="IPR036182">
    <property type="entry name" value="PCuAC_sf"/>
</dbReference>
<dbReference type="InterPro" id="IPR007410">
    <property type="entry name" value="LpqE-like"/>
</dbReference>
<evidence type="ECO:0000256" key="1">
    <source>
        <dbReference type="SAM" id="SignalP"/>
    </source>
</evidence>
<gene>
    <name evidence="2" type="ORF">CZ787_05140</name>
</gene>
<dbReference type="PANTHER" id="PTHR36302">
    <property type="entry name" value="BLR7088 PROTEIN"/>
    <property type="match status" value="1"/>
</dbReference>
<dbReference type="SUPFAM" id="SSF110087">
    <property type="entry name" value="DR1885-like metal-binding protein"/>
    <property type="match status" value="1"/>
</dbReference>
<dbReference type="InterPro" id="IPR058248">
    <property type="entry name" value="Lxx211020-like"/>
</dbReference>
<evidence type="ECO:0000313" key="2">
    <source>
        <dbReference type="EMBL" id="SJN11081.1"/>
    </source>
</evidence>
<dbReference type="AlphaFoldDB" id="A0A1R4HU32"/>
<keyword evidence="1" id="KW-0732">Signal</keyword>
<evidence type="ECO:0000313" key="3">
    <source>
        <dbReference type="Proteomes" id="UP000196331"/>
    </source>
</evidence>
<dbReference type="Gene3D" id="2.60.40.1890">
    <property type="entry name" value="PCu(A)C copper chaperone"/>
    <property type="match status" value="1"/>
</dbReference>
<feature type="chain" id="PRO_5012819957" evidence="1">
    <location>
        <begin position="34"/>
        <end position="157"/>
    </location>
</feature>
<dbReference type="PANTHER" id="PTHR36302:SF1">
    <property type="entry name" value="COPPER CHAPERONE PCU(A)C"/>
    <property type="match status" value="1"/>
</dbReference>
<protein>
    <submittedName>
        <fullName evidence="2">Copper metallochaperone, bacterial analog of Cox17 protein</fullName>
    </submittedName>
</protein>
<sequence>MANKALNVTAQRVTQRLALSALALLLTAGVAQAQTQTLEVSNARLSLLPGNTPGAGYFELYNTGDEAVTLVGAKSPAFDSVEIHVSSEHDGMAHMHELTSIEIASGERFEFAPKGHHLMFMRRVEPLNIGDDVDVVLEFSDEQQLPVTFNVVSPASM</sequence>
<reference evidence="2 3" key="1">
    <citation type="submission" date="2017-02" db="EMBL/GenBank/DDBJ databases">
        <authorList>
            <person name="Dridi B."/>
        </authorList>
    </citation>
    <scope>NUCLEOTIDE SEQUENCE [LARGE SCALE GENOMIC DNA]</scope>
    <source>
        <strain evidence="2 3">JB380</strain>
    </source>
</reference>
<dbReference type="RefSeq" id="WP_087106809.1">
    <property type="nucleotide sequence ID" value="NZ_FUKM01000017.1"/>
</dbReference>
<feature type="signal peptide" evidence="1">
    <location>
        <begin position="1"/>
        <end position="33"/>
    </location>
</feature>
<accession>A0A1R4HU32</accession>
<comment type="caution">
    <text evidence="2">The sequence shown here is derived from an EMBL/GenBank/DDBJ whole genome shotgun (WGS) entry which is preliminary data.</text>
</comment>
<dbReference type="Pfam" id="PF04314">
    <property type="entry name" value="PCuAC"/>
    <property type="match status" value="1"/>
</dbReference>